<dbReference type="AlphaFoldDB" id="A0ABD6F302"/>
<name>A0ABD6F302_9BILA</name>
<proteinExistence type="predicted"/>
<organism evidence="1 2">
    <name type="scientific">Gnathostoma spinigerum</name>
    <dbReference type="NCBI Taxonomy" id="75299"/>
    <lineage>
        <taxon>Eukaryota</taxon>
        <taxon>Metazoa</taxon>
        <taxon>Ecdysozoa</taxon>
        <taxon>Nematoda</taxon>
        <taxon>Chromadorea</taxon>
        <taxon>Rhabditida</taxon>
        <taxon>Spirurina</taxon>
        <taxon>Gnathostomatomorpha</taxon>
        <taxon>Gnathostomatoidea</taxon>
        <taxon>Gnathostomatidae</taxon>
        <taxon>Gnathostoma</taxon>
    </lineage>
</organism>
<evidence type="ECO:0000313" key="1">
    <source>
        <dbReference type="EMBL" id="MFH4984499.1"/>
    </source>
</evidence>
<comment type="caution">
    <text evidence="1">The sequence shown here is derived from an EMBL/GenBank/DDBJ whole genome shotgun (WGS) entry which is preliminary data.</text>
</comment>
<evidence type="ECO:0000313" key="2">
    <source>
        <dbReference type="Proteomes" id="UP001608902"/>
    </source>
</evidence>
<dbReference type="Proteomes" id="UP001608902">
    <property type="component" value="Unassembled WGS sequence"/>
</dbReference>
<sequence length="84" mass="10018">MERLEKNRMIRRFQLINELICRFCESLFIVPANSEQNRTNFICLLVIRKTDSSTHVDEKFIMSSDTIPFHPVRIESQTPKDYLL</sequence>
<dbReference type="EMBL" id="JBGFUD010018109">
    <property type="protein sequence ID" value="MFH4984499.1"/>
    <property type="molecule type" value="Genomic_DNA"/>
</dbReference>
<accession>A0ABD6F302</accession>
<protein>
    <submittedName>
        <fullName evidence="1">Uncharacterized protein</fullName>
    </submittedName>
</protein>
<reference evidence="1 2" key="1">
    <citation type="submission" date="2024-08" db="EMBL/GenBank/DDBJ databases">
        <title>Gnathostoma spinigerum genome.</title>
        <authorList>
            <person name="Gonzalez-Bertolin B."/>
            <person name="Monzon S."/>
            <person name="Zaballos A."/>
            <person name="Jimenez P."/>
            <person name="Dekumyoy P."/>
            <person name="Varona S."/>
            <person name="Cuesta I."/>
            <person name="Sumanam S."/>
            <person name="Adisakwattana P."/>
            <person name="Gasser R.B."/>
            <person name="Hernandez-Gonzalez A."/>
            <person name="Young N.D."/>
            <person name="Perteguer M.J."/>
        </authorList>
    </citation>
    <scope>NUCLEOTIDE SEQUENCE [LARGE SCALE GENOMIC DNA]</scope>
    <source>
        <strain evidence="1">AL3</strain>
        <tissue evidence="1">Liver</tissue>
    </source>
</reference>
<gene>
    <name evidence="1" type="ORF">AB6A40_011208</name>
</gene>
<keyword evidence="2" id="KW-1185">Reference proteome</keyword>